<name>A0A194QFN0_PAPXU</name>
<keyword evidence="3" id="KW-1185">Reference proteome</keyword>
<protein>
    <submittedName>
        <fullName evidence="2">Uncharacterized protein</fullName>
    </submittedName>
</protein>
<dbReference type="Proteomes" id="UP000053268">
    <property type="component" value="Unassembled WGS sequence"/>
</dbReference>
<keyword evidence="1" id="KW-1133">Transmembrane helix</keyword>
<feature type="transmembrane region" description="Helical" evidence="1">
    <location>
        <begin position="50"/>
        <end position="73"/>
    </location>
</feature>
<dbReference type="AlphaFoldDB" id="A0A194QFN0"/>
<keyword evidence="1" id="KW-0472">Membrane</keyword>
<gene>
    <name evidence="2" type="ORF">RR46_07978</name>
</gene>
<proteinExistence type="predicted"/>
<accession>A0A194QFN0</accession>
<sequence length="99" mass="11343">MGNTSKKLAAKCTLLTKEEQKYVAATFRAASKNSERIREDDLIVSGKVDAVLLEVCSFLFSFNFIFFCFFFSASDKVIFFFSKDFEVCRISIHNIDISR</sequence>
<keyword evidence="1" id="KW-0812">Transmembrane</keyword>
<dbReference type="STRING" id="66420.A0A194QFN0"/>
<evidence type="ECO:0000313" key="2">
    <source>
        <dbReference type="EMBL" id="KPJ04219.1"/>
    </source>
</evidence>
<reference evidence="2 3" key="1">
    <citation type="journal article" date="2015" name="Nat. Commun.">
        <title>Outbred genome sequencing and CRISPR/Cas9 gene editing in butterflies.</title>
        <authorList>
            <person name="Li X."/>
            <person name="Fan D."/>
            <person name="Zhang W."/>
            <person name="Liu G."/>
            <person name="Zhang L."/>
            <person name="Zhao L."/>
            <person name="Fang X."/>
            <person name="Chen L."/>
            <person name="Dong Y."/>
            <person name="Chen Y."/>
            <person name="Ding Y."/>
            <person name="Zhao R."/>
            <person name="Feng M."/>
            <person name="Zhu Y."/>
            <person name="Feng Y."/>
            <person name="Jiang X."/>
            <person name="Zhu D."/>
            <person name="Xiang H."/>
            <person name="Feng X."/>
            <person name="Li S."/>
            <person name="Wang J."/>
            <person name="Zhang G."/>
            <person name="Kronforst M.R."/>
            <person name="Wang W."/>
        </authorList>
    </citation>
    <scope>NUCLEOTIDE SEQUENCE [LARGE SCALE GENOMIC DNA]</scope>
    <source>
        <strain evidence="2">Ya'a_city_454_Px</strain>
        <tissue evidence="2">Whole body</tissue>
    </source>
</reference>
<evidence type="ECO:0000256" key="1">
    <source>
        <dbReference type="SAM" id="Phobius"/>
    </source>
</evidence>
<dbReference type="EMBL" id="KQ459053">
    <property type="protein sequence ID" value="KPJ04219.1"/>
    <property type="molecule type" value="Genomic_DNA"/>
</dbReference>
<evidence type="ECO:0000313" key="3">
    <source>
        <dbReference type="Proteomes" id="UP000053268"/>
    </source>
</evidence>
<organism evidence="2 3">
    <name type="scientific">Papilio xuthus</name>
    <name type="common">Asian swallowtail butterfly</name>
    <dbReference type="NCBI Taxonomy" id="66420"/>
    <lineage>
        <taxon>Eukaryota</taxon>
        <taxon>Metazoa</taxon>
        <taxon>Ecdysozoa</taxon>
        <taxon>Arthropoda</taxon>
        <taxon>Hexapoda</taxon>
        <taxon>Insecta</taxon>
        <taxon>Pterygota</taxon>
        <taxon>Neoptera</taxon>
        <taxon>Endopterygota</taxon>
        <taxon>Lepidoptera</taxon>
        <taxon>Glossata</taxon>
        <taxon>Ditrysia</taxon>
        <taxon>Papilionoidea</taxon>
        <taxon>Papilionidae</taxon>
        <taxon>Papilioninae</taxon>
        <taxon>Papilio</taxon>
    </lineage>
</organism>